<organism evidence="2">
    <name type="scientific">marine sediment metagenome</name>
    <dbReference type="NCBI Taxonomy" id="412755"/>
    <lineage>
        <taxon>unclassified sequences</taxon>
        <taxon>metagenomes</taxon>
        <taxon>ecological metagenomes</taxon>
    </lineage>
</organism>
<dbReference type="EMBL" id="BARV01021665">
    <property type="protein sequence ID" value="GAI26277.1"/>
    <property type="molecule type" value="Genomic_DNA"/>
</dbReference>
<feature type="non-terminal residue" evidence="2">
    <location>
        <position position="82"/>
    </location>
</feature>
<proteinExistence type="predicted"/>
<dbReference type="Pfam" id="PF24043">
    <property type="entry name" value="DUF7352"/>
    <property type="match status" value="1"/>
</dbReference>
<accession>X1M3U0</accession>
<dbReference type="InterPro" id="IPR055776">
    <property type="entry name" value="DUF7352"/>
</dbReference>
<protein>
    <recommendedName>
        <fullName evidence="1">DUF7352 domain-containing protein</fullName>
    </recommendedName>
</protein>
<name>X1M3U0_9ZZZZ</name>
<evidence type="ECO:0000259" key="1">
    <source>
        <dbReference type="Pfam" id="PF24043"/>
    </source>
</evidence>
<comment type="caution">
    <text evidence="2">The sequence shown here is derived from an EMBL/GenBank/DDBJ whole genome shotgun (WGS) entry which is preliminary data.</text>
</comment>
<dbReference type="AlphaFoldDB" id="X1M3U0"/>
<sequence length="82" mass="9588">MKRIFKYPIPEAADQFELELPLDTKILTFQSQKNKFYIWAIVEDEENITCTRYFTILGTGRPLITGDYKIQSYIGTAQIYEG</sequence>
<feature type="domain" description="DUF7352" evidence="1">
    <location>
        <begin position="1"/>
        <end position="81"/>
    </location>
</feature>
<evidence type="ECO:0000313" key="2">
    <source>
        <dbReference type="EMBL" id="GAI26277.1"/>
    </source>
</evidence>
<gene>
    <name evidence="2" type="ORF">S06H3_35858</name>
</gene>
<reference evidence="2" key="1">
    <citation type="journal article" date="2014" name="Front. Microbiol.">
        <title>High frequency of phylogenetically diverse reductive dehalogenase-homologous genes in deep subseafloor sedimentary metagenomes.</title>
        <authorList>
            <person name="Kawai M."/>
            <person name="Futagami T."/>
            <person name="Toyoda A."/>
            <person name="Takaki Y."/>
            <person name="Nishi S."/>
            <person name="Hori S."/>
            <person name="Arai W."/>
            <person name="Tsubouchi T."/>
            <person name="Morono Y."/>
            <person name="Uchiyama I."/>
            <person name="Ito T."/>
            <person name="Fujiyama A."/>
            <person name="Inagaki F."/>
            <person name="Takami H."/>
        </authorList>
    </citation>
    <scope>NUCLEOTIDE SEQUENCE</scope>
    <source>
        <strain evidence="2">Expedition CK06-06</strain>
    </source>
</reference>